<keyword evidence="11" id="KW-0472">Membrane</keyword>
<dbReference type="RefSeq" id="WP_119925575.1">
    <property type="nucleotide sequence ID" value="NZ_QZEY01000002.1"/>
</dbReference>
<keyword evidence="5" id="KW-0808">Transferase</keyword>
<dbReference type="InterPro" id="IPR050736">
    <property type="entry name" value="Sensor_HK_Regulatory"/>
</dbReference>
<evidence type="ECO:0000256" key="7">
    <source>
        <dbReference type="ARBA" id="ARBA00022777"/>
    </source>
</evidence>
<protein>
    <recommendedName>
        <fullName evidence="3">histidine kinase</fullName>
        <ecNumber evidence="3">2.7.13.3</ecNumber>
    </recommendedName>
</protein>
<keyword evidence="4" id="KW-0597">Phosphoprotein</keyword>
<dbReference type="SMART" id="SM00387">
    <property type="entry name" value="HATPase_c"/>
    <property type="match status" value="1"/>
</dbReference>
<gene>
    <name evidence="14" type="ORF">D5H75_07390</name>
</gene>
<dbReference type="InterPro" id="IPR003594">
    <property type="entry name" value="HATPase_dom"/>
</dbReference>
<comment type="caution">
    <text evidence="14">The sequence shown here is derived from an EMBL/GenBank/DDBJ whole genome shotgun (WGS) entry which is preliminary data.</text>
</comment>
<dbReference type="InterPro" id="IPR036097">
    <property type="entry name" value="HisK_dim/P_sf"/>
</dbReference>
<dbReference type="InterPro" id="IPR036890">
    <property type="entry name" value="HATPase_C_sf"/>
</dbReference>
<dbReference type="PANTHER" id="PTHR43711:SF1">
    <property type="entry name" value="HISTIDINE KINASE 1"/>
    <property type="match status" value="1"/>
</dbReference>
<evidence type="ECO:0000313" key="14">
    <source>
        <dbReference type="EMBL" id="RJL34274.1"/>
    </source>
</evidence>
<dbReference type="CDD" id="cd00082">
    <property type="entry name" value="HisKA"/>
    <property type="match status" value="1"/>
</dbReference>
<feature type="region of interest" description="Disordered" evidence="10">
    <location>
        <begin position="185"/>
        <end position="209"/>
    </location>
</feature>
<dbReference type="Pfam" id="PF00672">
    <property type="entry name" value="HAMP"/>
    <property type="match status" value="1"/>
</dbReference>
<dbReference type="SUPFAM" id="SSF55874">
    <property type="entry name" value="ATPase domain of HSP90 chaperone/DNA topoisomerase II/histidine kinase"/>
    <property type="match status" value="1"/>
</dbReference>
<evidence type="ECO:0000256" key="2">
    <source>
        <dbReference type="ARBA" id="ARBA00004236"/>
    </source>
</evidence>
<evidence type="ECO:0000256" key="10">
    <source>
        <dbReference type="SAM" id="MobiDB-lite"/>
    </source>
</evidence>
<feature type="domain" description="HAMP" evidence="13">
    <location>
        <begin position="343"/>
        <end position="395"/>
    </location>
</feature>
<keyword evidence="7" id="KW-0418">Kinase</keyword>
<dbReference type="PROSITE" id="PS50885">
    <property type="entry name" value="HAMP"/>
    <property type="match status" value="1"/>
</dbReference>
<dbReference type="Proteomes" id="UP000265768">
    <property type="component" value="Unassembled WGS sequence"/>
</dbReference>
<keyword evidence="9" id="KW-0902">Two-component regulatory system</keyword>
<comment type="catalytic activity">
    <reaction evidence="1">
        <text>ATP + protein L-histidine = ADP + protein N-phospho-L-histidine.</text>
        <dbReference type="EC" id="2.7.13.3"/>
    </reaction>
</comment>
<dbReference type="SUPFAM" id="SSF47384">
    <property type="entry name" value="Homodimeric domain of signal transducing histidine kinase"/>
    <property type="match status" value="1"/>
</dbReference>
<keyword evidence="8 11" id="KW-1133">Transmembrane helix</keyword>
<dbReference type="InterPro" id="IPR003660">
    <property type="entry name" value="HAMP_dom"/>
</dbReference>
<evidence type="ECO:0000256" key="9">
    <source>
        <dbReference type="ARBA" id="ARBA00023012"/>
    </source>
</evidence>
<dbReference type="PANTHER" id="PTHR43711">
    <property type="entry name" value="TWO-COMPONENT HISTIDINE KINASE"/>
    <property type="match status" value="1"/>
</dbReference>
<dbReference type="EMBL" id="QZEY01000002">
    <property type="protein sequence ID" value="RJL34274.1"/>
    <property type="molecule type" value="Genomic_DNA"/>
</dbReference>
<dbReference type="PRINTS" id="PR00344">
    <property type="entry name" value="BCTRLSENSOR"/>
</dbReference>
<dbReference type="Pfam" id="PF00512">
    <property type="entry name" value="HisKA"/>
    <property type="match status" value="1"/>
</dbReference>
<evidence type="ECO:0000256" key="11">
    <source>
        <dbReference type="SAM" id="Phobius"/>
    </source>
</evidence>
<dbReference type="CDD" id="cd06225">
    <property type="entry name" value="HAMP"/>
    <property type="match status" value="1"/>
</dbReference>
<dbReference type="Gene3D" id="1.10.287.130">
    <property type="match status" value="1"/>
</dbReference>
<dbReference type="Pfam" id="PF02518">
    <property type="entry name" value="HATPase_c"/>
    <property type="match status" value="1"/>
</dbReference>
<feature type="domain" description="Histidine kinase" evidence="12">
    <location>
        <begin position="403"/>
        <end position="617"/>
    </location>
</feature>
<comment type="subcellular location">
    <subcellularLocation>
        <location evidence="2">Cell membrane</location>
    </subcellularLocation>
</comment>
<proteinExistence type="predicted"/>
<dbReference type="GO" id="GO:0005886">
    <property type="term" value="C:plasma membrane"/>
    <property type="evidence" value="ECO:0007669"/>
    <property type="project" value="UniProtKB-SubCell"/>
</dbReference>
<feature type="compositionally biased region" description="Low complexity" evidence="10">
    <location>
        <begin position="185"/>
        <end position="200"/>
    </location>
</feature>
<evidence type="ECO:0000256" key="8">
    <source>
        <dbReference type="ARBA" id="ARBA00022989"/>
    </source>
</evidence>
<dbReference type="EC" id="2.7.13.3" evidence="3"/>
<dbReference type="InterPro" id="IPR005467">
    <property type="entry name" value="His_kinase_dom"/>
</dbReference>
<evidence type="ECO:0000256" key="4">
    <source>
        <dbReference type="ARBA" id="ARBA00022553"/>
    </source>
</evidence>
<keyword evidence="6 11" id="KW-0812">Transmembrane</keyword>
<dbReference type="SMART" id="SM00304">
    <property type="entry name" value="HAMP"/>
    <property type="match status" value="1"/>
</dbReference>
<sequence>MARNRGHGLLVRLLAGSVLVAICSITATAWLAATSTSGTIRQEQGETLASDARINDELLGYAATHRTWDGVAPLVRELARGTGRRIALTTEPRRVIADSAEPGSPLPARPSAVVDPLAVDVTLVPSAAADRIDRRATGPFTLTAAERARSRAAAGRVVACARERYGVAGRVTVAPGGRASAVLSPVPAATPSAPAGDPRAAPTPMPAPPGTPGELPLGVEEACGADELREPVATERRALRELQTRVTACLRRSGLSPVILRPDLTWTARPSRTPATERQVAACLAEERRAQLRPYVAPPAVLFIGTPEQAAGLELGPGGTLRITGAAALVLVLAVGVSALIATRLTRPVHALTGAVRRMREGDATARVDVRDRGEIGQLAAAFNEMAEHLDRMERQRREMVSDVSHELRTPISNVRGWLEAAQDGVAELDRELVASLVEETLLLQHIVDDLQELALADAGKLRLHPEPVAVADLLDQVATVHRGRAAAAGLTLLTEAPGDPVLLADPVRLRQAVGNLVVNALRHTGPGGRVTLRARATPSGVDIEVADTGTGIAPEHLPHVFDRFWRADKSRSRRTGGSGLGLAIVRHLAELHGGRASVTSVPGAGATFTLSLPHAPPGHAPVTARP</sequence>
<dbReference type="SMART" id="SM00388">
    <property type="entry name" value="HisKA"/>
    <property type="match status" value="1"/>
</dbReference>
<evidence type="ECO:0000256" key="3">
    <source>
        <dbReference type="ARBA" id="ARBA00012438"/>
    </source>
</evidence>
<evidence type="ECO:0000256" key="1">
    <source>
        <dbReference type="ARBA" id="ARBA00000085"/>
    </source>
</evidence>
<organism evidence="14 15">
    <name type="scientific">Bailinhaonella thermotolerans</name>
    <dbReference type="NCBI Taxonomy" id="1070861"/>
    <lineage>
        <taxon>Bacteria</taxon>
        <taxon>Bacillati</taxon>
        <taxon>Actinomycetota</taxon>
        <taxon>Actinomycetes</taxon>
        <taxon>Streptosporangiales</taxon>
        <taxon>Streptosporangiaceae</taxon>
        <taxon>Bailinhaonella</taxon>
    </lineage>
</organism>
<dbReference type="CDD" id="cd00075">
    <property type="entry name" value="HATPase"/>
    <property type="match status" value="1"/>
</dbReference>
<dbReference type="OrthoDB" id="9757990at2"/>
<evidence type="ECO:0000259" key="13">
    <source>
        <dbReference type="PROSITE" id="PS50885"/>
    </source>
</evidence>
<dbReference type="Gene3D" id="6.10.340.10">
    <property type="match status" value="1"/>
</dbReference>
<dbReference type="SUPFAM" id="SSF158472">
    <property type="entry name" value="HAMP domain-like"/>
    <property type="match status" value="1"/>
</dbReference>
<evidence type="ECO:0000259" key="12">
    <source>
        <dbReference type="PROSITE" id="PS50109"/>
    </source>
</evidence>
<evidence type="ECO:0000313" key="15">
    <source>
        <dbReference type="Proteomes" id="UP000265768"/>
    </source>
</evidence>
<evidence type="ECO:0000256" key="5">
    <source>
        <dbReference type="ARBA" id="ARBA00022679"/>
    </source>
</evidence>
<feature type="transmembrane region" description="Helical" evidence="11">
    <location>
        <begin position="9"/>
        <end position="33"/>
    </location>
</feature>
<dbReference type="Gene3D" id="3.30.565.10">
    <property type="entry name" value="Histidine kinase-like ATPase, C-terminal domain"/>
    <property type="match status" value="1"/>
</dbReference>
<dbReference type="AlphaFoldDB" id="A0A3A4B995"/>
<dbReference type="FunFam" id="3.30.565.10:FF:000006">
    <property type="entry name" value="Sensor histidine kinase WalK"/>
    <property type="match status" value="1"/>
</dbReference>
<reference evidence="14 15" key="1">
    <citation type="submission" date="2018-09" db="EMBL/GenBank/DDBJ databases">
        <title>YIM 75507 draft genome.</title>
        <authorList>
            <person name="Tang S."/>
            <person name="Feng Y."/>
        </authorList>
    </citation>
    <scope>NUCLEOTIDE SEQUENCE [LARGE SCALE GENOMIC DNA]</scope>
    <source>
        <strain evidence="14 15">YIM 75507</strain>
    </source>
</reference>
<dbReference type="PROSITE" id="PS50109">
    <property type="entry name" value="HIS_KIN"/>
    <property type="match status" value="1"/>
</dbReference>
<dbReference type="InterPro" id="IPR003661">
    <property type="entry name" value="HisK_dim/P_dom"/>
</dbReference>
<evidence type="ECO:0000256" key="6">
    <source>
        <dbReference type="ARBA" id="ARBA00022692"/>
    </source>
</evidence>
<name>A0A3A4B995_9ACTN</name>
<dbReference type="GO" id="GO:0000155">
    <property type="term" value="F:phosphorelay sensor kinase activity"/>
    <property type="evidence" value="ECO:0007669"/>
    <property type="project" value="InterPro"/>
</dbReference>
<accession>A0A3A4B995</accession>
<keyword evidence="15" id="KW-1185">Reference proteome</keyword>
<dbReference type="InterPro" id="IPR004358">
    <property type="entry name" value="Sig_transdc_His_kin-like_C"/>
</dbReference>